<protein>
    <submittedName>
        <fullName evidence="7">Small-conductance mechanosensitive channel</fullName>
    </submittedName>
</protein>
<evidence type="ECO:0000256" key="2">
    <source>
        <dbReference type="ARBA" id="ARBA00022692"/>
    </source>
</evidence>
<feature type="transmembrane region" description="Helical" evidence="5">
    <location>
        <begin position="57"/>
        <end position="79"/>
    </location>
</feature>
<feature type="transmembrane region" description="Helical" evidence="5">
    <location>
        <begin position="159"/>
        <end position="178"/>
    </location>
</feature>
<keyword evidence="3 5" id="KW-1133">Transmembrane helix</keyword>
<evidence type="ECO:0000313" key="7">
    <source>
        <dbReference type="EMBL" id="SEN77694.1"/>
    </source>
</evidence>
<dbReference type="Gene3D" id="2.30.30.60">
    <property type="match status" value="1"/>
</dbReference>
<dbReference type="SUPFAM" id="SSF50182">
    <property type="entry name" value="Sm-like ribonucleoproteins"/>
    <property type="match status" value="1"/>
</dbReference>
<dbReference type="RefSeq" id="WP_091845999.1">
    <property type="nucleotide sequence ID" value="NZ_FOCM01000006.1"/>
</dbReference>
<keyword evidence="2 5" id="KW-0812">Transmembrane</keyword>
<feature type="domain" description="Mechanosensitive ion channel MscS" evidence="6">
    <location>
        <begin position="181"/>
        <end position="247"/>
    </location>
</feature>
<dbReference type="OrthoDB" id="9792218at2"/>
<dbReference type="InterPro" id="IPR023408">
    <property type="entry name" value="MscS_beta-dom_sf"/>
</dbReference>
<evidence type="ECO:0000256" key="3">
    <source>
        <dbReference type="ARBA" id="ARBA00022989"/>
    </source>
</evidence>
<sequence>MTYSELLSTEAVQLALLALAVIFALSVHRLVWRIVLRFMSGHDGLIWRTARRLQRPFRLVLVILAVGIALPLLELPGLWEQRLEHGARALLIVFVGWSALIFTDVLTGRAISRTSLKEEDYGARTTATQLNVLQKVAKIMIILLTAGVVLSTFEGVRSFGVSLFASAGAAGLVLGFAARPVLANLIAGIQIALTQPIRLNDVVIVEDEWGWIEEIRATYVVIRIWDLRRMVVPLAHFIEKPFQNWTRESSQIIGGTTWHLDYTAPVPEMRKKLREICEQSEYFDGKVCVLQVIDTSQDTIEIRALMSARNSPRAWELRCEVREKMIDWLQRAHPHALPRRRAEVTGPVETRMARPAPAANEARAKSA</sequence>
<accession>A0A1H8JAA4</accession>
<evidence type="ECO:0000259" key="6">
    <source>
        <dbReference type="Pfam" id="PF00924"/>
    </source>
</evidence>
<feature type="transmembrane region" description="Helical" evidence="5">
    <location>
        <begin position="12"/>
        <end position="36"/>
    </location>
</feature>
<comment type="subcellular location">
    <subcellularLocation>
        <location evidence="1">Membrane</location>
    </subcellularLocation>
</comment>
<proteinExistence type="predicted"/>
<feature type="transmembrane region" description="Helical" evidence="5">
    <location>
        <begin position="132"/>
        <end position="153"/>
    </location>
</feature>
<dbReference type="Gene3D" id="1.10.287.1260">
    <property type="match status" value="1"/>
</dbReference>
<dbReference type="GO" id="GO:0008381">
    <property type="term" value="F:mechanosensitive monoatomic ion channel activity"/>
    <property type="evidence" value="ECO:0007669"/>
    <property type="project" value="UniProtKB-ARBA"/>
</dbReference>
<dbReference type="AlphaFoldDB" id="A0A1H8JAA4"/>
<evidence type="ECO:0000256" key="1">
    <source>
        <dbReference type="ARBA" id="ARBA00004370"/>
    </source>
</evidence>
<keyword evidence="4 5" id="KW-0472">Membrane</keyword>
<dbReference type="PANTHER" id="PTHR30566">
    <property type="entry name" value="YNAI-RELATED MECHANOSENSITIVE ION CHANNEL"/>
    <property type="match status" value="1"/>
</dbReference>
<dbReference type="Proteomes" id="UP000199372">
    <property type="component" value="Unassembled WGS sequence"/>
</dbReference>
<dbReference type="Pfam" id="PF00924">
    <property type="entry name" value="MS_channel_2nd"/>
    <property type="match status" value="1"/>
</dbReference>
<dbReference type="GO" id="GO:0016020">
    <property type="term" value="C:membrane"/>
    <property type="evidence" value="ECO:0007669"/>
    <property type="project" value="UniProtKB-SubCell"/>
</dbReference>
<evidence type="ECO:0000256" key="5">
    <source>
        <dbReference type="SAM" id="Phobius"/>
    </source>
</evidence>
<dbReference type="InterPro" id="IPR010920">
    <property type="entry name" value="LSM_dom_sf"/>
</dbReference>
<dbReference type="InterPro" id="IPR006685">
    <property type="entry name" value="MscS_channel_2nd"/>
</dbReference>
<dbReference type="PANTHER" id="PTHR30566:SF25">
    <property type="entry name" value="INNER MEMBRANE PROTEIN"/>
    <property type="match status" value="1"/>
</dbReference>
<evidence type="ECO:0000256" key="4">
    <source>
        <dbReference type="ARBA" id="ARBA00023136"/>
    </source>
</evidence>
<feature type="transmembrane region" description="Helical" evidence="5">
    <location>
        <begin position="91"/>
        <end position="111"/>
    </location>
</feature>
<organism evidence="7 8">
    <name type="scientific">Palleronia pelagia</name>
    <dbReference type="NCBI Taxonomy" id="387096"/>
    <lineage>
        <taxon>Bacteria</taxon>
        <taxon>Pseudomonadati</taxon>
        <taxon>Pseudomonadota</taxon>
        <taxon>Alphaproteobacteria</taxon>
        <taxon>Rhodobacterales</taxon>
        <taxon>Roseobacteraceae</taxon>
        <taxon>Palleronia</taxon>
    </lineage>
</organism>
<name>A0A1H8JAA4_9RHOB</name>
<dbReference type="EMBL" id="FOCM01000006">
    <property type="protein sequence ID" value="SEN77694.1"/>
    <property type="molecule type" value="Genomic_DNA"/>
</dbReference>
<evidence type="ECO:0000313" key="8">
    <source>
        <dbReference type="Proteomes" id="UP000199372"/>
    </source>
</evidence>
<keyword evidence="8" id="KW-1185">Reference proteome</keyword>
<reference evidence="8" key="1">
    <citation type="submission" date="2016-10" db="EMBL/GenBank/DDBJ databases">
        <authorList>
            <person name="Varghese N."/>
            <person name="Submissions S."/>
        </authorList>
    </citation>
    <scope>NUCLEOTIDE SEQUENCE [LARGE SCALE GENOMIC DNA]</scope>
    <source>
        <strain evidence="8">DSM 26893</strain>
    </source>
</reference>
<gene>
    <name evidence="7" type="ORF">SAMN04488011_106136</name>
</gene>